<keyword evidence="3" id="KW-0547">Nucleotide-binding</keyword>
<dbReference type="GO" id="GO:0007052">
    <property type="term" value="P:mitotic spindle organization"/>
    <property type="evidence" value="ECO:0007669"/>
    <property type="project" value="TreeGrafter"/>
</dbReference>
<feature type="domain" description="Kinesin motor" evidence="7">
    <location>
        <begin position="4"/>
        <end position="92"/>
    </location>
</feature>
<name>K0SXZ8_THAOC</name>
<dbReference type="GO" id="GO:0005875">
    <property type="term" value="C:microtubule associated complex"/>
    <property type="evidence" value="ECO:0007669"/>
    <property type="project" value="TreeGrafter"/>
</dbReference>
<dbReference type="InterPro" id="IPR036961">
    <property type="entry name" value="Kinesin_motor_dom_sf"/>
</dbReference>
<dbReference type="GO" id="GO:0005737">
    <property type="term" value="C:cytoplasm"/>
    <property type="evidence" value="ECO:0007669"/>
    <property type="project" value="UniProtKB-SubCell"/>
</dbReference>
<evidence type="ECO:0000259" key="7">
    <source>
        <dbReference type="PROSITE" id="PS50067"/>
    </source>
</evidence>
<evidence type="ECO:0000256" key="2">
    <source>
        <dbReference type="ARBA" id="ARBA00022490"/>
    </source>
</evidence>
<gene>
    <name evidence="8" type="ORF">THAOC_08417</name>
</gene>
<dbReference type="PROSITE" id="PS50067">
    <property type="entry name" value="KINESIN_MOTOR_2"/>
    <property type="match status" value="1"/>
</dbReference>
<dbReference type="Proteomes" id="UP000266841">
    <property type="component" value="Unassembled WGS sequence"/>
</dbReference>
<accession>K0SXZ8</accession>
<keyword evidence="2" id="KW-0963">Cytoplasm</keyword>
<evidence type="ECO:0000256" key="5">
    <source>
        <dbReference type="ARBA" id="ARBA00023054"/>
    </source>
</evidence>
<keyword evidence="5" id="KW-0175">Coiled coil</keyword>
<dbReference type="InterPro" id="IPR001752">
    <property type="entry name" value="Kinesin_motor_dom"/>
</dbReference>
<comment type="subcellular location">
    <subcellularLocation>
        <location evidence="1">Cytoplasm</location>
    </subcellularLocation>
</comment>
<protein>
    <recommendedName>
        <fullName evidence="7">Kinesin motor domain-containing protein</fullName>
    </recommendedName>
</protein>
<dbReference type="InterPro" id="IPR027640">
    <property type="entry name" value="Kinesin-like_fam"/>
</dbReference>
<evidence type="ECO:0000313" key="8">
    <source>
        <dbReference type="EMBL" id="EJK70240.1"/>
    </source>
</evidence>
<dbReference type="PANTHER" id="PTHR47969">
    <property type="entry name" value="CHROMOSOME-ASSOCIATED KINESIN KIF4A-RELATED"/>
    <property type="match status" value="1"/>
</dbReference>
<comment type="caution">
    <text evidence="8">The sequence shown here is derived from an EMBL/GenBank/DDBJ whole genome shotgun (WGS) entry which is preliminary data.</text>
</comment>
<evidence type="ECO:0000256" key="6">
    <source>
        <dbReference type="PROSITE-ProRule" id="PRU00283"/>
    </source>
</evidence>
<keyword evidence="4" id="KW-0067">ATP-binding</keyword>
<dbReference type="PANTHER" id="PTHR47969:SF15">
    <property type="entry name" value="CHROMOSOME-ASSOCIATED KINESIN KIF4A-RELATED"/>
    <property type="match status" value="1"/>
</dbReference>
<evidence type="ECO:0000313" key="9">
    <source>
        <dbReference type="Proteomes" id="UP000266841"/>
    </source>
</evidence>
<proteinExistence type="inferred from homology"/>
<dbReference type="InterPro" id="IPR027417">
    <property type="entry name" value="P-loop_NTPase"/>
</dbReference>
<dbReference type="GO" id="GO:0007018">
    <property type="term" value="P:microtubule-based movement"/>
    <property type="evidence" value="ECO:0007669"/>
    <property type="project" value="InterPro"/>
</dbReference>
<dbReference type="AlphaFoldDB" id="K0SXZ8"/>
<evidence type="ECO:0000256" key="1">
    <source>
        <dbReference type="ARBA" id="ARBA00004496"/>
    </source>
</evidence>
<comment type="similarity">
    <text evidence="6">Belongs to the TRAFAC class myosin-kinesin ATPase superfamily. Kinesin family.</text>
</comment>
<dbReference type="GO" id="GO:0003777">
    <property type="term" value="F:microtubule motor activity"/>
    <property type="evidence" value="ECO:0007669"/>
    <property type="project" value="InterPro"/>
</dbReference>
<reference evidence="8 9" key="1">
    <citation type="journal article" date="2012" name="Genome Biol.">
        <title>Genome and low-iron response of an oceanic diatom adapted to chronic iron limitation.</title>
        <authorList>
            <person name="Lommer M."/>
            <person name="Specht M."/>
            <person name="Roy A.S."/>
            <person name="Kraemer L."/>
            <person name="Andreson R."/>
            <person name="Gutowska M.A."/>
            <person name="Wolf J."/>
            <person name="Bergner S.V."/>
            <person name="Schilhabel M.B."/>
            <person name="Klostermeier U.C."/>
            <person name="Beiko R.G."/>
            <person name="Rosenstiel P."/>
            <person name="Hippler M."/>
            <person name="Laroche J."/>
        </authorList>
    </citation>
    <scope>NUCLEOTIDE SEQUENCE [LARGE SCALE GENOMIC DNA]</scope>
    <source>
        <strain evidence="8 9">CCMP1005</strain>
    </source>
</reference>
<organism evidence="8 9">
    <name type="scientific">Thalassiosira oceanica</name>
    <name type="common">Marine diatom</name>
    <dbReference type="NCBI Taxonomy" id="159749"/>
    <lineage>
        <taxon>Eukaryota</taxon>
        <taxon>Sar</taxon>
        <taxon>Stramenopiles</taxon>
        <taxon>Ochrophyta</taxon>
        <taxon>Bacillariophyta</taxon>
        <taxon>Coscinodiscophyceae</taxon>
        <taxon>Thalassiosirophycidae</taxon>
        <taxon>Thalassiosirales</taxon>
        <taxon>Thalassiosiraceae</taxon>
        <taxon>Thalassiosira</taxon>
    </lineage>
</organism>
<comment type="caution">
    <text evidence="6">Lacks conserved residue(s) required for the propagation of feature annotation.</text>
</comment>
<dbReference type="GO" id="GO:0005524">
    <property type="term" value="F:ATP binding"/>
    <property type="evidence" value="ECO:0007669"/>
    <property type="project" value="UniProtKB-KW"/>
</dbReference>
<dbReference type="OrthoDB" id="3176171at2759"/>
<dbReference type="Pfam" id="PF00225">
    <property type="entry name" value="Kinesin"/>
    <property type="match status" value="1"/>
</dbReference>
<sequence>MATNIQVAVRIRPFLPFETGSKSVIDVLPGEDDPPAEKIVQGRSVRIAGSSRKSHAFTFDRCFSGLADQVEIYNSLIIPLLSSCLEGYNATT</sequence>
<dbReference type="SUPFAM" id="SSF52540">
    <property type="entry name" value="P-loop containing nucleoside triphosphate hydrolases"/>
    <property type="match status" value="1"/>
</dbReference>
<dbReference type="GO" id="GO:0008017">
    <property type="term" value="F:microtubule binding"/>
    <property type="evidence" value="ECO:0007669"/>
    <property type="project" value="InterPro"/>
</dbReference>
<keyword evidence="9" id="KW-1185">Reference proteome</keyword>
<evidence type="ECO:0000256" key="3">
    <source>
        <dbReference type="ARBA" id="ARBA00022741"/>
    </source>
</evidence>
<dbReference type="GO" id="GO:0051231">
    <property type="term" value="P:spindle elongation"/>
    <property type="evidence" value="ECO:0007669"/>
    <property type="project" value="TreeGrafter"/>
</dbReference>
<evidence type="ECO:0000256" key="4">
    <source>
        <dbReference type="ARBA" id="ARBA00022840"/>
    </source>
</evidence>
<dbReference type="EMBL" id="AGNL01008832">
    <property type="protein sequence ID" value="EJK70240.1"/>
    <property type="molecule type" value="Genomic_DNA"/>
</dbReference>
<dbReference type="Gene3D" id="3.40.850.10">
    <property type="entry name" value="Kinesin motor domain"/>
    <property type="match status" value="1"/>
</dbReference>